<dbReference type="AlphaFoldDB" id="A0A1F6FGG8"/>
<dbReference type="PANTHER" id="PTHR43046:SF14">
    <property type="entry name" value="MUTT_NUDIX FAMILY PROTEIN"/>
    <property type="match status" value="1"/>
</dbReference>
<evidence type="ECO:0000256" key="1">
    <source>
        <dbReference type="ARBA" id="ARBA00001946"/>
    </source>
</evidence>
<dbReference type="PANTHER" id="PTHR43046">
    <property type="entry name" value="GDP-MANNOSE MANNOSYL HYDROLASE"/>
    <property type="match status" value="1"/>
</dbReference>
<dbReference type="PRINTS" id="PR00502">
    <property type="entry name" value="NUDIXFAMILY"/>
</dbReference>
<feature type="domain" description="Nudix hydrolase" evidence="4">
    <location>
        <begin position="7"/>
        <end position="153"/>
    </location>
</feature>
<gene>
    <name evidence="5" type="ORF">A3G90_02690</name>
</gene>
<evidence type="ECO:0000256" key="3">
    <source>
        <dbReference type="RuleBase" id="RU003476"/>
    </source>
</evidence>
<comment type="cofactor">
    <cofactor evidence="1">
        <name>Mg(2+)</name>
        <dbReference type="ChEBI" id="CHEBI:18420"/>
    </cofactor>
</comment>
<protein>
    <recommendedName>
        <fullName evidence="4">Nudix hydrolase domain-containing protein</fullName>
    </recommendedName>
</protein>
<dbReference type="InterPro" id="IPR020084">
    <property type="entry name" value="NUDIX_hydrolase_CS"/>
</dbReference>
<accession>A0A1F6FGG8</accession>
<sequence>MAHLNYYLDLCVDTYVVNNGAVLLRLHDKYNYWGAPGGHIDPGEDVNEAALREVWEEVGLKAELVGPAWWSKNDSDKNKDLVPPIFVNRHKITDSHDHSAFIFAAKVSSRDVKPQLHEDVVSAASCLWVTKDELIKLKETDDRLGHDTYRYAMAALALVGE</sequence>
<reference evidence="5 6" key="1">
    <citation type="journal article" date="2016" name="Nat. Commun.">
        <title>Thousands of microbial genomes shed light on interconnected biogeochemical processes in an aquifer system.</title>
        <authorList>
            <person name="Anantharaman K."/>
            <person name="Brown C.T."/>
            <person name="Hug L.A."/>
            <person name="Sharon I."/>
            <person name="Castelle C.J."/>
            <person name="Probst A.J."/>
            <person name="Thomas B.C."/>
            <person name="Singh A."/>
            <person name="Wilkins M.J."/>
            <person name="Karaoz U."/>
            <person name="Brodie E.L."/>
            <person name="Williams K.H."/>
            <person name="Hubbard S.S."/>
            <person name="Banfield J.F."/>
        </authorList>
    </citation>
    <scope>NUCLEOTIDE SEQUENCE [LARGE SCALE GENOMIC DNA]</scope>
</reference>
<dbReference type="PROSITE" id="PS00893">
    <property type="entry name" value="NUDIX_BOX"/>
    <property type="match status" value="1"/>
</dbReference>
<comment type="similarity">
    <text evidence="3">Belongs to the Nudix hydrolase family.</text>
</comment>
<dbReference type="InterPro" id="IPR020476">
    <property type="entry name" value="Nudix_hydrolase"/>
</dbReference>
<proteinExistence type="inferred from homology"/>
<dbReference type="Proteomes" id="UP000177325">
    <property type="component" value="Unassembled WGS sequence"/>
</dbReference>
<dbReference type="Pfam" id="PF00293">
    <property type="entry name" value="NUDIX"/>
    <property type="match status" value="1"/>
</dbReference>
<dbReference type="SUPFAM" id="SSF55811">
    <property type="entry name" value="Nudix"/>
    <property type="match status" value="1"/>
</dbReference>
<dbReference type="InterPro" id="IPR015797">
    <property type="entry name" value="NUDIX_hydrolase-like_dom_sf"/>
</dbReference>
<evidence type="ECO:0000256" key="2">
    <source>
        <dbReference type="ARBA" id="ARBA00022801"/>
    </source>
</evidence>
<dbReference type="Gene3D" id="3.90.79.10">
    <property type="entry name" value="Nucleoside Triphosphate Pyrophosphohydrolase"/>
    <property type="match status" value="1"/>
</dbReference>
<name>A0A1F6FGG8_9BACT</name>
<dbReference type="STRING" id="1798525.A3G90_02690"/>
<evidence type="ECO:0000313" key="6">
    <source>
        <dbReference type="Proteomes" id="UP000177325"/>
    </source>
</evidence>
<evidence type="ECO:0000313" key="5">
    <source>
        <dbReference type="EMBL" id="OGG84950.1"/>
    </source>
</evidence>
<comment type="caution">
    <text evidence="5">The sequence shown here is derived from an EMBL/GenBank/DDBJ whole genome shotgun (WGS) entry which is preliminary data.</text>
</comment>
<evidence type="ECO:0000259" key="4">
    <source>
        <dbReference type="PROSITE" id="PS51462"/>
    </source>
</evidence>
<organism evidence="5 6">
    <name type="scientific">Candidatus Kaiserbacteria bacterium RIFCSPLOWO2_12_FULL_45_26</name>
    <dbReference type="NCBI Taxonomy" id="1798525"/>
    <lineage>
        <taxon>Bacteria</taxon>
        <taxon>Candidatus Kaiseribacteriota</taxon>
    </lineage>
</organism>
<dbReference type="PROSITE" id="PS51462">
    <property type="entry name" value="NUDIX"/>
    <property type="match status" value="1"/>
</dbReference>
<keyword evidence="2 3" id="KW-0378">Hydrolase</keyword>
<dbReference type="GO" id="GO:0016787">
    <property type="term" value="F:hydrolase activity"/>
    <property type="evidence" value="ECO:0007669"/>
    <property type="project" value="UniProtKB-KW"/>
</dbReference>
<dbReference type="InterPro" id="IPR000086">
    <property type="entry name" value="NUDIX_hydrolase_dom"/>
</dbReference>
<dbReference type="EMBL" id="MFMM01000001">
    <property type="protein sequence ID" value="OGG84950.1"/>
    <property type="molecule type" value="Genomic_DNA"/>
</dbReference>